<proteinExistence type="predicted"/>
<dbReference type="AlphaFoldDB" id="A0A7S3AA86"/>
<gene>
    <name evidence="1" type="ORF">RMAR00112_LOCUS34686</name>
</gene>
<name>A0A7S3AA86_9RHOD</name>
<protein>
    <submittedName>
        <fullName evidence="1">Uncharacterized protein</fullName>
    </submittedName>
</protein>
<evidence type="ECO:0000313" key="1">
    <source>
        <dbReference type="EMBL" id="CAE0066614.1"/>
    </source>
</evidence>
<accession>A0A7S3AA86</accession>
<sequence>MFPEGQNFSKMEICFPALASSLGVPSSLVFFSTLFSRWSTRIGGNARAGSIFRLALRGVRSVGSKTSPSGLPFVVFSAVISILVGCDFEDPSSPVCEFGRSRDSKNSAPSESDVLGWNFTGLFESCWLSFEWLCKCPDAEFFSVSSHDAQMTPHRLSQNSYTRGFTHAQPQRKGSLTASDI</sequence>
<organism evidence="1">
    <name type="scientific">Rhodosorus marinus</name>
    <dbReference type="NCBI Taxonomy" id="101924"/>
    <lineage>
        <taxon>Eukaryota</taxon>
        <taxon>Rhodophyta</taxon>
        <taxon>Stylonematophyceae</taxon>
        <taxon>Stylonematales</taxon>
        <taxon>Stylonemataceae</taxon>
        <taxon>Rhodosorus</taxon>
    </lineage>
</organism>
<dbReference type="EMBL" id="HBHW01044637">
    <property type="protein sequence ID" value="CAE0066614.1"/>
    <property type="molecule type" value="Transcribed_RNA"/>
</dbReference>
<reference evidence="1" key="1">
    <citation type="submission" date="2021-01" db="EMBL/GenBank/DDBJ databases">
        <authorList>
            <person name="Corre E."/>
            <person name="Pelletier E."/>
            <person name="Niang G."/>
            <person name="Scheremetjew M."/>
            <person name="Finn R."/>
            <person name="Kale V."/>
            <person name="Holt S."/>
            <person name="Cochrane G."/>
            <person name="Meng A."/>
            <person name="Brown T."/>
            <person name="Cohen L."/>
        </authorList>
    </citation>
    <scope>NUCLEOTIDE SEQUENCE</scope>
    <source>
        <strain evidence="1">CCMP 769</strain>
    </source>
</reference>